<proteinExistence type="predicted"/>
<name>A0A8H3EYX2_9LECA</name>
<reference evidence="2" key="1">
    <citation type="submission" date="2021-03" db="EMBL/GenBank/DDBJ databases">
        <authorList>
            <person name="Tagirdzhanova G."/>
        </authorList>
    </citation>
    <scope>NUCLEOTIDE SEQUENCE</scope>
</reference>
<dbReference type="OrthoDB" id="2013972at2759"/>
<dbReference type="AlphaFoldDB" id="A0A8H3EYX2"/>
<dbReference type="GO" id="GO:0008757">
    <property type="term" value="F:S-adenosylmethionine-dependent methyltransferase activity"/>
    <property type="evidence" value="ECO:0007669"/>
    <property type="project" value="InterPro"/>
</dbReference>
<accession>A0A8H3EYX2</accession>
<dbReference type="InterPro" id="IPR050508">
    <property type="entry name" value="Methyltransf_Superfamily"/>
</dbReference>
<dbReference type="InterPro" id="IPR029063">
    <property type="entry name" value="SAM-dependent_MTases_sf"/>
</dbReference>
<dbReference type="Gene3D" id="3.40.50.150">
    <property type="entry name" value="Vaccinia Virus protein VP39"/>
    <property type="match status" value="1"/>
</dbReference>
<sequence>MPTSNEDWAAAAPLYKQVERLTTPPCQSLLNRVSALLPLNSPSTSAFDNGCGTGVLTAVVKTLYPRVPLLATDASDGMIGILQRRIDDQKWAEVTARVVDSRTLDGIKDDSFTHTFSTFMVCLAPEPEKIVREMRRVTRQGGVLGLAVWGDPSFGPFTSPWERACRGFISDYKPPMLMDANWTLARNVEAGLDEAGFKDVEVWEEDLAWRWENAEAVSEYFIDGGNPANLRTIDSFKAQGGDVSQARPIFERIVQEEWGQKNGSVELRALATLATARK</sequence>
<dbReference type="Pfam" id="PF08241">
    <property type="entry name" value="Methyltransf_11"/>
    <property type="match status" value="1"/>
</dbReference>
<comment type="caution">
    <text evidence="2">The sequence shown here is derived from an EMBL/GenBank/DDBJ whole genome shotgun (WGS) entry which is preliminary data.</text>
</comment>
<dbReference type="Proteomes" id="UP000664203">
    <property type="component" value="Unassembled WGS sequence"/>
</dbReference>
<evidence type="ECO:0000259" key="1">
    <source>
        <dbReference type="Pfam" id="PF08241"/>
    </source>
</evidence>
<evidence type="ECO:0000313" key="2">
    <source>
        <dbReference type="EMBL" id="CAF9913964.1"/>
    </source>
</evidence>
<keyword evidence="3" id="KW-1185">Reference proteome</keyword>
<gene>
    <name evidence="2" type="ORF">ALECFALPRED_009194</name>
</gene>
<dbReference type="PANTHER" id="PTHR42912">
    <property type="entry name" value="METHYLTRANSFERASE"/>
    <property type="match status" value="1"/>
</dbReference>
<evidence type="ECO:0000313" key="3">
    <source>
        <dbReference type="Proteomes" id="UP000664203"/>
    </source>
</evidence>
<feature type="domain" description="Methyltransferase type 11" evidence="1">
    <location>
        <begin position="48"/>
        <end position="144"/>
    </location>
</feature>
<dbReference type="EMBL" id="CAJPDR010000067">
    <property type="protein sequence ID" value="CAF9913964.1"/>
    <property type="molecule type" value="Genomic_DNA"/>
</dbReference>
<dbReference type="PANTHER" id="PTHR42912:SF80">
    <property type="entry name" value="METHYLTRANSFERASE DOMAIN-CONTAINING PROTEIN"/>
    <property type="match status" value="1"/>
</dbReference>
<dbReference type="CDD" id="cd02440">
    <property type="entry name" value="AdoMet_MTases"/>
    <property type="match status" value="1"/>
</dbReference>
<dbReference type="InterPro" id="IPR013216">
    <property type="entry name" value="Methyltransf_11"/>
</dbReference>
<protein>
    <recommendedName>
        <fullName evidence="1">Methyltransferase type 11 domain-containing protein</fullName>
    </recommendedName>
</protein>
<organism evidence="2 3">
    <name type="scientific">Alectoria fallacina</name>
    <dbReference type="NCBI Taxonomy" id="1903189"/>
    <lineage>
        <taxon>Eukaryota</taxon>
        <taxon>Fungi</taxon>
        <taxon>Dikarya</taxon>
        <taxon>Ascomycota</taxon>
        <taxon>Pezizomycotina</taxon>
        <taxon>Lecanoromycetes</taxon>
        <taxon>OSLEUM clade</taxon>
        <taxon>Lecanoromycetidae</taxon>
        <taxon>Lecanorales</taxon>
        <taxon>Lecanorineae</taxon>
        <taxon>Parmeliaceae</taxon>
        <taxon>Alectoria</taxon>
    </lineage>
</organism>
<dbReference type="SUPFAM" id="SSF53335">
    <property type="entry name" value="S-adenosyl-L-methionine-dependent methyltransferases"/>
    <property type="match status" value="1"/>
</dbReference>